<evidence type="ECO:0000313" key="2">
    <source>
        <dbReference type="EMBL" id="MEQ2164326.1"/>
    </source>
</evidence>
<feature type="region of interest" description="Disordered" evidence="1">
    <location>
        <begin position="28"/>
        <end position="84"/>
    </location>
</feature>
<dbReference type="EMBL" id="JAHRIO010020246">
    <property type="protein sequence ID" value="MEQ2164326.1"/>
    <property type="molecule type" value="Genomic_DNA"/>
</dbReference>
<reference evidence="2 3" key="1">
    <citation type="submission" date="2021-06" db="EMBL/GenBank/DDBJ databases">
        <authorList>
            <person name="Palmer J.M."/>
        </authorList>
    </citation>
    <scope>NUCLEOTIDE SEQUENCE [LARGE SCALE GENOMIC DNA]</scope>
    <source>
        <strain evidence="2 3">GA_2019</strain>
        <tissue evidence="2">Muscle</tissue>
    </source>
</reference>
<evidence type="ECO:0000313" key="3">
    <source>
        <dbReference type="Proteomes" id="UP001476798"/>
    </source>
</evidence>
<organism evidence="2 3">
    <name type="scientific">Goodea atripinnis</name>
    <dbReference type="NCBI Taxonomy" id="208336"/>
    <lineage>
        <taxon>Eukaryota</taxon>
        <taxon>Metazoa</taxon>
        <taxon>Chordata</taxon>
        <taxon>Craniata</taxon>
        <taxon>Vertebrata</taxon>
        <taxon>Euteleostomi</taxon>
        <taxon>Actinopterygii</taxon>
        <taxon>Neopterygii</taxon>
        <taxon>Teleostei</taxon>
        <taxon>Neoteleostei</taxon>
        <taxon>Acanthomorphata</taxon>
        <taxon>Ovalentaria</taxon>
        <taxon>Atherinomorphae</taxon>
        <taxon>Cyprinodontiformes</taxon>
        <taxon>Goodeidae</taxon>
        <taxon>Goodea</taxon>
    </lineage>
</organism>
<sequence>MKGNSKTTTETWKTWICLMRRQALVMHKVNGNDDEPSTAVSKTKPDAASKPANTPTKPSKPSPSAVTTATPVTPTSAKATTAPTTPLGVNLAKVDLGKISSILSSLTSAMKNTGGFWAALGILF</sequence>
<feature type="compositionally biased region" description="Low complexity" evidence="1">
    <location>
        <begin position="49"/>
        <end position="84"/>
    </location>
</feature>
<name>A0ABV0MYZ3_9TELE</name>
<accession>A0ABV0MYZ3</accession>
<dbReference type="Proteomes" id="UP001476798">
    <property type="component" value="Unassembled WGS sequence"/>
</dbReference>
<keyword evidence="3" id="KW-1185">Reference proteome</keyword>
<comment type="caution">
    <text evidence="2">The sequence shown here is derived from an EMBL/GenBank/DDBJ whole genome shotgun (WGS) entry which is preliminary data.</text>
</comment>
<protein>
    <submittedName>
        <fullName evidence="2">Uncharacterized protein</fullName>
    </submittedName>
</protein>
<proteinExistence type="predicted"/>
<evidence type="ECO:0000256" key="1">
    <source>
        <dbReference type="SAM" id="MobiDB-lite"/>
    </source>
</evidence>
<gene>
    <name evidence="2" type="ORF">GOODEAATRI_005560</name>
</gene>